<gene>
    <name evidence="1" type="ORF">H340_02884</name>
</gene>
<accession>M3BQZ8</accession>
<comment type="caution">
    <text evidence="1">The sequence shown here is derived from an EMBL/GenBank/DDBJ whole genome shotgun (WGS) entry which is preliminary data.</text>
</comment>
<dbReference type="EMBL" id="AORZ01000004">
    <property type="protein sequence ID" value="EMF02140.1"/>
    <property type="molecule type" value="Genomic_DNA"/>
</dbReference>
<dbReference type="Gene3D" id="3.90.1720.10">
    <property type="entry name" value="endopeptidase domain like (from Nostoc punctiforme)"/>
    <property type="match status" value="1"/>
</dbReference>
<dbReference type="Gene3D" id="2.130.10.130">
    <property type="entry name" value="Integrin alpha, N-terminal"/>
    <property type="match status" value="1"/>
</dbReference>
<name>M3BQZ8_STRM1</name>
<organism evidence="1 2">
    <name type="scientific">Streptomyces mobaraensis (strain ATCC 29032 / DSM 40847 / JCM 4168 / NBRC 13819 / NCIMB 11159 / IPCR 16-22)</name>
    <dbReference type="NCBI Taxonomy" id="1223523"/>
    <lineage>
        <taxon>Bacteria</taxon>
        <taxon>Bacillati</taxon>
        <taxon>Actinomycetota</taxon>
        <taxon>Actinomycetes</taxon>
        <taxon>Kitasatosporales</taxon>
        <taxon>Streptomycetaceae</taxon>
        <taxon>Streptomyces</taxon>
    </lineage>
</organism>
<dbReference type="PANTHER" id="PTHR46580">
    <property type="entry name" value="SENSOR KINASE-RELATED"/>
    <property type="match status" value="1"/>
</dbReference>
<dbReference type="Proteomes" id="UP000011740">
    <property type="component" value="Unassembled WGS sequence"/>
</dbReference>
<dbReference type="RefSeq" id="WP_004939071.1">
    <property type="nucleotide sequence ID" value="NZ_AORZ01000004.1"/>
</dbReference>
<dbReference type="SUPFAM" id="SSF69318">
    <property type="entry name" value="Integrin alpha N-terminal domain"/>
    <property type="match status" value="1"/>
</dbReference>
<evidence type="ECO:0000313" key="2">
    <source>
        <dbReference type="Proteomes" id="UP000011740"/>
    </source>
</evidence>
<dbReference type="AlphaFoldDB" id="M3BQZ8"/>
<dbReference type="eggNOG" id="COG0791">
    <property type="taxonomic scope" value="Bacteria"/>
</dbReference>
<sequence length="291" mass="30820">MSAFVRRPAVRSALLAATLGALVLGVTAPSQAAPAPRAAAVKSAAATSTVGGEISRTEMIQRVQYWIDKGVPYSQSRYYPDLQGRSYRTDCSGLVSMAWHLPISATTWSLPEYFAWGSCGARAGLANDHADPFPAEPPAAQSNMTHLTPVGDLDGDGKPDIIAVEKRTGDLYRYSGPDFGGGSREKLGFGWNGMSDIVGIGDVTGDKVADILAVDKDSGDLYRYSGPHYNGSTRTKIGTNWNTMTGITGVGDLDGDGVPDLLAIDPSDHKLYRYSGPGFAGGSRVRIGTNW</sequence>
<dbReference type="STRING" id="1223523.H340_02884"/>
<dbReference type="Pfam" id="PF13517">
    <property type="entry name" value="FG-GAP_3"/>
    <property type="match status" value="1"/>
</dbReference>
<protein>
    <submittedName>
        <fullName evidence="1">FG-GAP repeat-containing protein</fullName>
    </submittedName>
</protein>
<reference evidence="1 2" key="1">
    <citation type="journal article" date="2013" name="Genome Announc.">
        <title>Whole-Genome Shotgun Assembly and Analysis of the Genome of Streptomyces mobaraensis DSM 40847, a Strain for Industrial Production of Microbial Transglutaminase.</title>
        <authorList>
            <person name="Yang H."/>
            <person name="He T."/>
            <person name="Wu W."/>
            <person name="Zhu W."/>
            <person name="Lu B."/>
            <person name="Sun W."/>
        </authorList>
    </citation>
    <scope>NUCLEOTIDE SEQUENCE [LARGE SCALE GENOMIC DNA]</scope>
    <source>
        <strain evidence="1 2">DSM 40847</strain>
    </source>
</reference>
<dbReference type="InterPro" id="IPR028994">
    <property type="entry name" value="Integrin_alpha_N"/>
</dbReference>
<dbReference type="InterPro" id="IPR013517">
    <property type="entry name" value="FG-GAP"/>
</dbReference>
<evidence type="ECO:0000313" key="1">
    <source>
        <dbReference type="EMBL" id="EMF02140.1"/>
    </source>
</evidence>
<dbReference type="InterPro" id="IPR006311">
    <property type="entry name" value="TAT_signal"/>
</dbReference>
<proteinExistence type="predicted"/>
<dbReference type="PATRIC" id="fig|1223523.3.peg.589"/>
<dbReference type="PANTHER" id="PTHR46580:SF4">
    <property type="entry name" value="ATP_GTP-BINDING PROTEIN"/>
    <property type="match status" value="1"/>
</dbReference>
<dbReference type="PROSITE" id="PS51318">
    <property type="entry name" value="TAT"/>
    <property type="match status" value="1"/>
</dbReference>